<reference evidence="1 2" key="1">
    <citation type="journal article" date="2006" name="Genome Res.">
        <title>Skewed genomic variability in strains of the toxigenic bacterial pathogen, Clostridium perfringens.</title>
        <authorList>
            <person name="Myers G.S."/>
            <person name="Rasko D.A."/>
            <person name="Cheung J.K."/>
            <person name="Ravel J."/>
            <person name="Seshadri R."/>
            <person name="Deboy R.T."/>
            <person name="Ren Q."/>
            <person name="Varga J."/>
            <person name="Awad M.M."/>
            <person name="Brinkac L.M."/>
            <person name="Daugherty S.C."/>
            <person name="Haft D.H."/>
            <person name="Dodson R.J."/>
            <person name="Madupu R."/>
            <person name="Nelson W.C."/>
            <person name="Rosovitz M.J."/>
            <person name="Sullivan S.A."/>
            <person name="Khouri H."/>
            <person name="Dimitrov G.I."/>
            <person name="Watkins K.L."/>
            <person name="Mulligan S."/>
            <person name="Benton J."/>
            <person name="Radune D."/>
            <person name="Fisher D.J."/>
            <person name="Atkins H.S."/>
            <person name="Hiscox T."/>
            <person name="Jost B.H."/>
            <person name="Billington S.J."/>
            <person name="Songer J.G."/>
            <person name="McClane B.A."/>
            <person name="Titball R.W."/>
            <person name="Rood J.I."/>
            <person name="Melville S.B."/>
            <person name="Paulsen I.T."/>
        </authorList>
    </citation>
    <scope>NUCLEOTIDE SEQUENCE [LARGE SCALE GENOMIC DNA]</scope>
    <source>
        <strain evidence="2">ATCC 13124 / DSM 756 / JCM 1290 / NCIMB 6125 / NCTC 8237 / S 107 / Type A</strain>
    </source>
</reference>
<evidence type="ECO:0000313" key="2">
    <source>
        <dbReference type="Proteomes" id="UP000001823"/>
    </source>
</evidence>
<proteinExistence type="predicted"/>
<keyword evidence="2" id="KW-1185">Reference proteome</keyword>
<protein>
    <submittedName>
        <fullName evidence="1">Conserved domain protein</fullName>
    </submittedName>
</protein>
<dbReference type="EMBL" id="CP000246">
    <property type="protein sequence ID" value="ABG83144.1"/>
    <property type="molecule type" value="Genomic_DNA"/>
</dbReference>
<dbReference type="KEGG" id="cpf:CPF_0525"/>
<dbReference type="Proteomes" id="UP000001823">
    <property type="component" value="Chromosome"/>
</dbReference>
<dbReference type="AlphaFoldDB" id="A0A0H2YRT7"/>
<name>A0A0H2YRT7_CLOP1</name>
<evidence type="ECO:0000313" key="1">
    <source>
        <dbReference type="EMBL" id="ABG83144.1"/>
    </source>
</evidence>
<dbReference type="HOGENOM" id="CLU_2648140_0_0_9"/>
<sequence length="79" mass="9698">MNFMGEEKIKKELLDLYSKWRVSEKSFFEKLKLNHDFKKLEKEQIKLITKKFSEFAKIDTPLTEKEILELEEYYNNTFI</sequence>
<organism evidence="1 2">
    <name type="scientific">Clostridium perfringens (strain ATCC 13124 / DSM 756 / JCM 1290 / NCIMB 6125 / NCTC 8237 / Type A)</name>
    <dbReference type="NCBI Taxonomy" id="195103"/>
    <lineage>
        <taxon>Bacteria</taxon>
        <taxon>Bacillati</taxon>
        <taxon>Bacillota</taxon>
        <taxon>Clostridia</taxon>
        <taxon>Eubacteriales</taxon>
        <taxon>Clostridiaceae</taxon>
        <taxon>Clostridium</taxon>
    </lineage>
</organism>
<accession>A0A0H2YRT7</accession>
<gene>
    <name evidence="1" type="ordered locus">CPF_0525</name>
</gene>
<dbReference type="STRING" id="195103.CPF_0525"/>
<dbReference type="PaxDb" id="195103-CPF_0525"/>